<dbReference type="SUPFAM" id="SSF141729">
    <property type="entry name" value="FimD N-terminal domain-like"/>
    <property type="match status" value="1"/>
</dbReference>
<dbReference type="InterPro" id="IPR042186">
    <property type="entry name" value="FimD_plug_dom"/>
</dbReference>
<dbReference type="InterPro" id="IPR018030">
    <property type="entry name" value="Fimbrial_membr_usher_CS"/>
</dbReference>
<dbReference type="InterPro" id="IPR025949">
    <property type="entry name" value="PapC-like_C"/>
</dbReference>
<comment type="subcellular location">
    <subcellularLocation>
        <location evidence="1 10">Cell outer membrane</location>
        <topology evidence="1 10">Multi-pass membrane protein</topology>
    </subcellularLocation>
</comment>
<sequence length="838" mass="91194">MPVFPWRWRLRARHPSLLLLTASGGFALTPAAAEPVAGLVGFESSFMHQSIHHDPRAGSIALDNLAMSSALVPGVYPVELLVNLDSLGQQRLAFSADPHGHGLQPCLPPALVESLGLRADRLARPADLLADCVDLPAAIPGAQVEFDAGKLQVLLSVPQIALRRDTSLATHAQDWSDGINAAFLNYQVSAYQGHNRFSGHSSDQDLNLDAGVNLGPWRLRSNQALRRNEQGAREWTRAFTYVQRDLPGTYANLTLGETFTQGDMFRSVPIKGLLVASDLGMLSDQQQSYAPSVRGVAYTRAKLEIRQNGYPIYSTYVSPGPYQIDDLSTGAGSGELEIVLTEADGQVRRFTQPYSTLGNLLRDGVWRYSAALGRYNAVGQLDDPLLWQGTLAVGGVFDSTLYGGLMASDFYRAGNLGLARDLGGWGALAADLTHSSADIDSLATGRVNGLSYALKYGKSFTSRTNLRFAGYRYSTEGYRDFDEALRQRSHDGGFRGSRRSRLEAVVYQNIGGNSALNLSLSQQDYWRSSYQQRQFQFNFNTQHRGISYNLFASQSLRERRTTSDRQVGLSVTLPLDLGRRPASATFDVFSSGGRASRRASLNGRLHDDSLNYRLSLGDDQNRNRSAALAVGYQSAHASLGAGYSQGNDYRALSLNANGALLLHAGGLTPGHYLGETTALVEVPGVKDVGVLNSGNVRTDGRGYALLPYLRPYRSNQIVLDTDHLGPEVEIANGATRLVPRRGAVVKASFEARSVDRLVLTLHSADRQPLPFGAQVSNEHGEILGIVAQAGQVMLSTARDTEALTIRWGAREVSQCRLPIDTRSMASIQGYRLQSLTCQ</sequence>
<dbReference type="Gene3D" id="3.10.20.410">
    <property type="match status" value="1"/>
</dbReference>
<evidence type="ECO:0000256" key="11">
    <source>
        <dbReference type="SAM" id="SignalP"/>
    </source>
</evidence>
<evidence type="ECO:0000256" key="9">
    <source>
        <dbReference type="ARBA" id="ARBA00023237"/>
    </source>
</evidence>
<dbReference type="Pfam" id="PF13953">
    <property type="entry name" value="PapC_C"/>
    <property type="match status" value="1"/>
</dbReference>
<reference evidence="15" key="1">
    <citation type="submission" date="2017-06" db="EMBL/GenBank/DDBJ databases">
        <authorList>
            <person name="Varghese N."/>
            <person name="Submissions S."/>
        </authorList>
    </citation>
    <scope>NUCLEOTIDE SEQUENCE [LARGE SCALE GENOMIC DNA]</scope>
    <source>
        <strain evidence="15">DSM 22348</strain>
    </source>
</reference>
<evidence type="ECO:0000259" key="12">
    <source>
        <dbReference type="Pfam" id="PF13953"/>
    </source>
</evidence>
<evidence type="ECO:0000256" key="4">
    <source>
        <dbReference type="ARBA" id="ARBA00022452"/>
    </source>
</evidence>
<dbReference type="GO" id="GO:0015473">
    <property type="term" value="F:fimbrial usher porin activity"/>
    <property type="evidence" value="ECO:0007669"/>
    <property type="project" value="InterPro"/>
</dbReference>
<evidence type="ECO:0000256" key="7">
    <source>
        <dbReference type="ARBA" id="ARBA00022729"/>
    </source>
</evidence>
<evidence type="ECO:0000256" key="8">
    <source>
        <dbReference type="ARBA" id="ARBA00023136"/>
    </source>
</evidence>
<dbReference type="Gene3D" id="2.60.40.2610">
    <property type="entry name" value="Outer membrane usher protein FimD, plug domain"/>
    <property type="match status" value="1"/>
</dbReference>
<evidence type="ECO:0000259" key="13">
    <source>
        <dbReference type="Pfam" id="PF13954"/>
    </source>
</evidence>
<dbReference type="InterPro" id="IPR037224">
    <property type="entry name" value="PapC_N_sf"/>
</dbReference>
<dbReference type="EMBL" id="FZOL01000013">
    <property type="protein sequence ID" value="SNS71889.1"/>
    <property type="molecule type" value="Genomic_DNA"/>
</dbReference>
<protein>
    <submittedName>
        <fullName evidence="14">Outer membrane usher protein</fullName>
    </submittedName>
</protein>
<accession>A0A239GRN9</accession>
<dbReference type="GO" id="GO:0009279">
    <property type="term" value="C:cell outer membrane"/>
    <property type="evidence" value="ECO:0007669"/>
    <property type="project" value="UniProtKB-SubCell"/>
</dbReference>
<dbReference type="PROSITE" id="PS01151">
    <property type="entry name" value="FIMBRIAL_USHER"/>
    <property type="match status" value="1"/>
</dbReference>
<evidence type="ECO:0000256" key="5">
    <source>
        <dbReference type="ARBA" id="ARBA00022558"/>
    </source>
</evidence>
<evidence type="ECO:0000313" key="15">
    <source>
        <dbReference type="Proteomes" id="UP000198407"/>
    </source>
</evidence>
<dbReference type="RefSeq" id="WP_052419403.1">
    <property type="nucleotide sequence ID" value="NZ_FZOL01000013.1"/>
</dbReference>
<keyword evidence="6 10" id="KW-0812">Transmembrane</keyword>
<dbReference type="InterPro" id="IPR025885">
    <property type="entry name" value="PapC_N"/>
</dbReference>
<keyword evidence="8 10" id="KW-0472">Membrane</keyword>
<proteinExistence type="inferred from homology"/>
<gene>
    <name evidence="14" type="ORF">SAMN05444352_113133</name>
</gene>
<keyword evidence="7 11" id="KW-0732">Signal</keyword>
<keyword evidence="3 10" id="KW-0813">Transport</keyword>
<dbReference type="Gene3D" id="2.60.40.3110">
    <property type="match status" value="1"/>
</dbReference>
<feature type="domain" description="PapC N-terminal" evidence="13">
    <location>
        <begin position="42"/>
        <end position="189"/>
    </location>
</feature>
<feature type="domain" description="PapC-like C-terminal" evidence="12">
    <location>
        <begin position="759"/>
        <end position="819"/>
    </location>
</feature>
<organism evidence="14 15">
    <name type="scientific">Pseudomonas japonica</name>
    <dbReference type="NCBI Taxonomy" id="256466"/>
    <lineage>
        <taxon>Bacteria</taxon>
        <taxon>Pseudomonadati</taxon>
        <taxon>Pseudomonadota</taxon>
        <taxon>Gammaproteobacteria</taxon>
        <taxon>Pseudomonadales</taxon>
        <taxon>Pseudomonadaceae</taxon>
        <taxon>Pseudomonas</taxon>
    </lineage>
</organism>
<evidence type="ECO:0000256" key="2">
    <source>
        <dbReference type="ARBA" id="ARBA00008064"/>
    </source>
</evidence>
<dbReference type="PANTHER" id="PTHR30451">
    <property type="entry name" value="OUTER MEMBRANE USHER PROTEIN"/>
    <property type="match status" value="1"/>
</dbReference>
<dbReference type="Proteomes" id="UP000198407">
    <property type="component" value="Unassembled WGS sequence"/>
</dbReference>
<dbReference type="InterPro" id="IPR000015">
    <property type="entry name" value="Fimb_usher"/>
</dbReference>
<keyword evidence="5 10" id="KW-1029">Fimbrium biogenesis</keyword>
<evidence type="ECO:0000313" key="14">
    <source>
        <dbReference type="EMBL" id="SNS71889.1"/>
    </source>
</evidence>
<feature type="signal peptide" evidence="11">
    <location>
        <begin position="1"/>
        <end position="27"/>
    </location>
</feature>
<dbReference type="AlphaFoldDB" id="A0A239GRN9"/>
<keyword evidence="9 10" id="KW-0998">Cell outer membrane</keyword>
<keyword evidence="15" id="KW-1185">Reference proteome</keyword>
<dbReference type="Pfam" id="PF13954">
    <property type="entry name" value="PapC_N"/>
    <property type="match status" value="1"/>
</dbReference>
<keyword evidence="4" id="KW-1134">Transmembrane beta strand</keyword>
<comment type="similarity">
    <text evidence="2 10">Belongs to the fimbrial export usher family.</text>
</comment>
<feature type="chain" id="PRO_5011223508" evidence="11">
    <location>
        <begin position="28"/>
        <end position="838"/>
    </location>
</feature>
<evidence type="ECO:0000256" key="6">
    <source>
        <dbReference type="ARBA" id="ARBA00022692"/>
    </source>
</evidence>
<dbReference type="InterPro" id="IPR043142">
    <property type="entry name" value="PapC-like_C_sf"/>
</dbReference>
<dbReference type="GO" id="GO:0009297">
    <property type="term" value="P:pilus assembly"/>
    <property type="evidence" value="ECO:0007669"/>
    <property type="project" value="InterPro"/>
</dbReference>
<dbReference type="PANTHER" id="PTHR30451:SF21">
    <property type="entry name" value="FIMBRIAL USHER DOMAIN-CONTAINING PROTEIN YDET-RELATED"/>
    <property type="match status" value="1"/>
</dbReference>
<evidence type="ECO:0000256" key="10">
    <source>
        <dbReference type="RuleBase" id="RU003884"/>
    </source>
</evidence>
<dbReference type="STRING" id="1215104.GCA_000730585_03735"/>
<evidence type="ECO:0000256" key="1">
    <source>
        <dbReference type="ARBA" id="ARBA00004571"/>
    </source>
</evidence>
<dbReference type="OrthoDB" id="6554712at2"/>
<dbReference type="Pfam" id="PF00577">
    <property type="entry name" value="Usher"/>
    <property type="match status" value="1"/>
</dbReference>
<dbReference type="Gene3D" id="2.60.40.2070">
    <property type="match status" value="1"/>
</dbReference>
<evidence type="ECO:0000256" key="3">
    <source>
        <dbReference type="ARBA" id="ARBA00022448"/>
    </source>
</evidence>
<name>A0A239GRN9_9PSED</name>